<protein>
    <submittedName>
        <fullName evidence="2">Uncharacterized protein</fullName>
    </submittedName>
</protein>
<organism evidence="2 3">
    <name type="scientific">Dryococelus australis</name>
    <dbReference type="NCBI Taxonomy" id="614101"/>
    <lineage>
        <taxon>Eukaryota</taxon>
        <taxon>Metazoa</taxon>
        <taxon>Ecdysozoa</taxon>
        <taxon>Arthropoda</taxon>
        <taxon>Hexapoda</taxon>
        <taxon>Insecta</taxon>
        <taxon>Pterygota</taxon>
        <taxon>Neoptera</taxon>
        <taxon>Polyneoptera</taxon>
        <taxon>Phasmatodea</taxon>
        <taxon>Verophasmatodea</taxon>
        <taxon>Anareolatae</taxon>
        <taxon>Phasmatidae</taxon>
        <taxon>Eurycanthinae</taxon>
        <taxon>Dryococelus</taxon>
    </lineage>
</organism>
<dbReference type="PANTHER" id="PTHR10773:SF19">
    <property type="match status" value="1"/>
</dbReference>
<accession>A0ABQ9GXW6</accession>
<evidence type="ECO:0000313" key="2">
    <source>
        <dbReference type="EMBL" id="KAJ8876883.1"/>
    </source>
</evidence>
<comment type="caution">
    <text evidence="2">The sequence shown here is derived from an EMBL/GenBank/DDBJ whole genome shotgun (WGS) entry which is preliminary data.</text>
</comment>
<name>A0ABQ9GXW6_9NEOP</name>
<gene>
    <name evidence="2" type="ORF">PR048_021332</name>
</gene>
<dbReference type="EMBL" id="JARBHB010000008">
    <property type="protein sequence ID" value="KAJ8876883.1"/>
    <property type="molecule type" value="Genomic_DNA"/>
</dbReference>
<evidence type="ECO:0000256" key="1">
    <source>
        <dbReference type="SAM" id="Coils"/>
    </source>
</evidence>
<dbReference type="PANTHER" id="PTHR10773">
    <property type="entry name" value="DNA-DIRECTED RNA POLYMERASES I, II, AND III SUBUNIT RPABC2"/>
    <property type="match status" value="1"/>
</dbReference>
<dbReference type="Proteomes" id="UP001159363">
    <property type="component" value="Chromosome 7"/>
</dbReference>
<evidence type="ECO:0000313" key="3">
    <source>
        <dbReference type="Proteomes" id="UP001159363"/>
    </source>
</evidence>
<proteinExistence type="predicted"/>
<reference evidence="2 3" key="1">
    <citation type="submission" date="2023-02" db="EMBL/GenBank/DDBJ databases">
        <title>LHISI_Scaffold_Assembly.</title>
        <authorList>
            <person name="Stuart O.P."/>
            <person name="Cleave R."/>
            <person name="Magrath M.J.L."/>
            <person name="Mikheyev A.S."/>
        </authorList>
    </citation>
    <scope>NUCLEOTIDE SEQUENCE [LARGE SCALE GENOMIC DNA]</scope>
    <source>
        <strain evidence="2">Daus_M_001</strain>
        <tissue evidence="2">Leg muscle</tissue>
    </source>
</reference>
<feature type="coiled-coil region" evidence="1">
    <location>
        <begin position="29"/>
        <end position="56"/>
    </location>
</feature>
<sequence>MGKCYLDFTEEERHNILHEFYGLISEAQNQFIATNVEESENKIQRLRRDCGKTSRRTYTRQYYLPKGGSRVKVCQTMFLNALCLGLKKVRDIIVKKRTSGTSVAPEDARGRHANHPQVSECDKDGNTLKYSIHYSREHTRKVYLNPDLSIAKMFRLYQDYCKEQSVLPRNEALCRKIFLEEFNFSFKKPKNDSCGKCDRMKEKIRYTWSWQNHPIKKRGKTNCIVKATETASNVV</sequence>
<keyword evidence="1" id="KW-0175">Coiled coil</keyword>
<keyword evidence="3" id="KW-1185">Reference proteome</keyword>